<feature type="compositionally biased region" description="Acidic residues" evidence="1">
    <location>
        <begin position="126"/>
        <end position="139"/>
    </location>
</feature>
<reference evidence="3" key="1">
    <citation type="journal article" date="2017" name="Genome Announc.">
        <title>Genome sequences of Cyberlindnera fabianii 65, Pichia kudriavzevii 129, and Saccharomyces cerevisiae 131 isolated from fermented masau fruits in Zimbabwe.</title>
        <authorList>
            <person name="van Rijswijck I.M.H."/>
            <person name="Derks M.F.L."/>
            <person name="Abee T."/>
            <person name="de Ridder D."/>
            <person name="Smid E.J."/>
        </authorList>
    </citation>
    <scope>NUCLEOTIDE SEQUENCE [LARGE SCALE GENOMIC DNA]</scope>
    <source>
        <strain evidence="3">65</strain>
    </source>
</reference>
<accession>A0A1V2L4T0</accession>
<sequence>MSWPSEDTPPSLTTLGAALLRRDARQVLKELEDEYRHDLGVHLYSTHLLHLMNPKFPYRGYAAWPLAADTVPDPGNLNKFVQEPDEVENEEKRILEEEKRIREEQDIERNRQRALKKIQSNPFDTDMIDLDDSGEEEEVEHDKNGGAQTQAEDAEAKQDRQSTEDTSPIRANPYDVLCFELDRVYKRKVHKRLYAGGLNGSELKPNFETLRTPGYIYDHILGNIDELFKGLEPKKDVCQDMETGLLGWTDIVHSSKDYRFVKRMKEVFDDEAHEFLDKMDVLNFNFDDSSSDDESGSDSVSVSVNDGGVLKLEKQHNSGLDQLLLEKVSNQESVKQKRTKIVEKVMNMREEVSRLLMNKRVEKMKKAEIDKRPLFIKGRHRAYTLYDPRANDTGAKRHRVRDEMKKRGLLG</sequence>
<protein>
    <submittedName>
        <fullName evidence="2">Uncharacterized protein</fullName>
    </submittedName>
</protein>
<proteinExistence type="predicted"/>
<evidence type="ECO:0000256" key="1">
    <source>
        <dbReference type="SAM" id="MobiDB-lite"/>
    </source>
</evidence>
<feature type="compositionally biased region" description="Basic and acidic residues" evidence="1">
    <location>
        <begin position="154"/>
        <end position="163"/>
    </location>
</feature>
<gene>
    <name evidence="2" type="ORF">BON22_3458</name>
</gene>
<feature type="region of interest" description="Disordered" evidence="1">
    <location>
        <begin position="114"/>
        <end position="169"/>
    </location>
</feature>
<dbReference type="Proteomes" id="UP000189513">
    <property type="component" value="Unassembled WGS sequence"/>
</dbReference>
<evidence type="ECO:0000313" key="2">
    <source>
        <dbReference type="EMBL" id="ONH66804.1"/>
    </source>
</evidence>
<dbReference type="AlphaFoldDB" id="A0A1V2L4T0"/>
<keyword evidence="3" id="KW-1185">Reference proteome</keyword>
<dbReference type="EMBL" id="MPUK01000006">
    <property type="protein sequence ID" value="ONH66804.1"/>
    <property type="molecule type" value="Genomic_DNA"/>
</dbReference>
<evidence type="ECO:0000313" key="3">
    <source>
        <dbReference type="Proteomes" id="UP000189513"/>
    </source>
</evidence>
<comment type="caution">
    <text evidence="2">The sequence shown here is derived from an EMBL/GenBank/DDBJ whole genome shotgun (WGS) entry which is preliminary data.</text>
</comment>
<organism evidence="2 3">
    <name type="scientific">Cyberlindnera fabianii</name>
    <name type="common">Yeast</name>
    <name type="synonym">Hansenula fabianii</name>
    <dbReference type="NCBI Taxonomy" id="36022"/>
    <lineage>
        <taxon>Eukaryota</taxon>
        <taxon>Fungi</taxon>
        <taxon>Dikarya</taxon>
        <taxon>Ascomycota</taxon>
        <taxon>Saccharomycotina</taxon>
        <taxon>Saccharomycetes</taxon>
        <taxon>Phaffomycetales</taxon>
        <taxon>Phaffomycetaceae</taxon>
        <taxon>Cyberlindnera</taxon>
    </lineage>
</organism>
<dbReference type="VEuPathDB" id="FungiDB:BON22_3458"/>
<dbReference type="OMA" id="ISRSEHE"/>
<name>A0A1V2L4T0_CYBFA</name>